<feature type="transmembrane region" description="Helical" evidence="2">
    <location>
        <begin position="544"/>
        <end position="560"/>
    </location>
</feature>
<feature type="transmembrane region" description="Helical" evidence="2">
    <location>
        <begin position="590"/>
        <end position="609"/>
    </location>
</feature>
<feature type="transmembrane region" description="Helical" evidence="2">
    <location>
        <begin position="486"/>
        <end position="511"/>
    </location>
</feature>
<dbReference type="EMBL" id="CP104213">
    <property type="protein sequence ID" value="UWX64929.1"/>
    <property type="molecule type" value="Genomic_DNA"/>
</dbReference>
<feature type="transmembrane region" description="Helical" evidence="2">
    <location>
        <begin position="980"/>
        <end position="1000"/>
    </location>
</feature>
<dbReference type="Gene3D" id="3.30.70.1430">
    <property type="entry name" value="Multidrug efflux transporter AcrB pore domain"/>
    <property type="match status" value="2"/>
</dbReference>
<feature type="transmembrane region" description="Helical" evidence="2">
    <location>
        <begin position="412"/>
        <end position="430"/>
    </location>
</feature>
<feature type="transmembrane region" description="Helical" evidence="2">
    <location>
        <begin position="454"/>
        <end position="479"/>
    </location>
</feature>
<accession>A0ABY5YKZ3</accession>
<dbReference type="Gene3D" id="3.30.70.1320">
    <property type="entry name" value="Multidrug efflux transporter AcrB pore domain like"/>
    <property type="match status" value="1"/>
</dbReference>
<feature type="transmembrane region" description="Helical" evidence="2">
    <location>
        <begin position="1006"/>
        <end position="1031"/>
    </location>
</feature>
<dbReference type="Gene3D" id="3.30.2090.10">
    <property type="entry name" value="Multidrug efflux transporter AcrB TolC docking domain, DN and DC subdomains"/>
    <property type="match status" value="2"/>
</dbReference>
<evidence type="ECO:0000313" key="4">
    <source>
        <dbReference type="Proteomes" id="UP001060261"/>
    </source>
</evidence>
<dbReference type="RefSeq" id="WP_260561187.1">
    <property type="nucleotide sequence ID" value="NZ_BAABEC010000069.1"/>
</dbReference>
<feature type="transmembrane region" description="Helical" evidence="2">
    <location>
        <begin position="621"/>
        <end position="643"/>
    </location>
</feature>
<proteinExistence type="predicted"/>
<keyword evidence="2" id="KW-0472">Membrane</keyword>
<keyword evidence="2" id="KW-1133">Transmembrane helix</keyword>
<dbReference type="Gene3D" id="3.30.70.1440">
    <property type="entry name" value="Multidrug efflux transporter AcrB pore domain"/>
    <property type="match status" value="1"/>
</dbReference>
<reference evidence="3" key="1">
    <citation type="submission" date="2022-09" db="EMBL/GenBank/DDBJ databases">
        <title>genome sequence of Deinococcus rubellus.</title>
        <authorList>
            <person name="Srinivasan S."/>
        </authorList>
    </citation>
    <scope>NUCLEOTIDE SEQUENCE</scope>
    <source>
        <strain evidence="3">Ant6</strain>
    </source>
</reference>
<sequence>MKKPPSSPDPVNAAPSSTRQRQREFFGRINPIVNFSVSRYVFSIGIFVGIVVFGFVSLRSLGVDLLPTINIPVVNVSTNYAGASPVAVDKQVTQVIESAVAQVIGATSVSSTSSTGSSRVTIQFADGTDQNASANQVASLVAGATRRLPSGVDPPSVRTFNPNAGAILEFGVSGGKDSLDNVYDYTNNVLLPALQLVDGVANVTLSGGSTRQIQVLLNPDKLASYGLTPSQVSSAITSSSVNSSIGTITQNNTSLTYTTNSLLTSVADVAGVKVDAARGIQVSDVADVRNSATTDSYTRVNGLPVVLVSIQQTAGSNAVSVVDNAKALLTGTKLPTGYKITFSNDTTTPIRTAIASTQHELYLTALVVAIVTMLFLGRLNTAFTVIAAIPISLAAAPILYKLMGFTFNQVSLLALIVAIGIVVDDSIVVAENVERYRALGYDRVQAVLKGASEVFSAVTAASLSLLAVLIPVSFLGGIIGSYLQQFALGLAAAVFLSWLEALLFLTVRMAYTPDAEPLNWRDAGRSFLKLPGAFTWGLRSVRTYWFWGLVIVALAAIWTTTHKPLYLAGVILLPIVLGLAAYLWGVVLAVLEALTTTLSGWTNGLLGVIRNAYVRTLDEALHFSPLVLLFSLAFLAATLVVAVPKLNFTFTPATDSGTLNANLRLPSDLSLATANQLLGRMETYFLSQKDVQTVQSSASSNGASVNITLKPIEQRPSVNVLTAEYQRGLQSLYTDQPDVRARIFSRGGFRGQGSQQTLTLVSSNLDTLTNRAALAVSTLEADPNVLSVSSSADNTSLENRFVPNQNLLTGTGLTASSVASTLSDYASGDNAGSIEVSGITYPIKVEINPARLTDEQSLLSLPVYSSALKSNLSVGQLGSVVQGVAPNQIQRDNRIYSLALSYQPAPDSALSTNQLTAKLQDDLTKAGILDNLVSVGAADRNGGAALGNQLGSLGLQAFGLSLLLVYLVMGSQFNSFRYPFYLLLPVPFAVAGALWLIFLSGSSLDIFGVLGFLLLIGLSAKNAIIYLEFVVEQMQELPLRDALIEASRLRFRPIVMTTITVMVVSLPLLLNNGSGSEYGKSISLVVLGGVSVSAIMTFFVVPAAFYLFERKRAEKDWARRAQLSRETRPAEARPPRTDGGYAPGS</sequence>
<dbReference type="Pfam" id="PF00873">
    <property type="entry name" value="ACR_tran"/>
    <property type="match status" value="2"/>
</dbReference>
<dbReference type="SUPFAM" id="SSF82866">
    <property type="entry name" value="Multidrug efflux transporter AcrB transmembrane domain"/>
    <property type="match status" value="2"/>
</dbReference>
<protein>
    <submittedName>
        <fullName evidence="3">Efflux RND transporter permease subunit</fullName>
    </submittedName>
</protein>
<evidence type="ECO:0000256" key="2">
    <source>
        <dbReference type="SAM" id="Phobius"/>
    </source>
</evidence>
<organism evidence="3 4">
    <name type="scientific">Deinococcus rubellus</name>
    <dbReference type="NCBI Taxonomy" id="1889240"/>
    <lineage>
        <taxon>Bacteria</taxon>
        <taxon>Thermotogati</taxon>
        <taxon>Deinococcota</taxon>
        <taxon>Deinococci</taxon>
        <taxon>Deinococcales</taxon>
        <taxon>Deinococcaceae</taxon>
        <taxon>Deinococcus</taxon>
    </lineage>
</organism>
<gene>
    <name evidence="3" type="ORF">N0D28_04515</name>
</gene>
<dbReference type="SUPFAM" id="SSF82693">
    <property type="entry name" value="Multidrug efflux transporter AcrB pore domain, PN1, PN2, PC1 and PC2 subdomains"/>
    <property type="match status" value="3"/>
</dbReference>
<keyword evidence="4" id="KW-1185">Reference proteome</keyword>
<evidence type="ECO:0000256" key="1">
    <source>
        <dbReference type="SAM" id="MobiDB-lite"/>
    </source>
</evidence>
<dbReference type="InterPro" id="IPR027463">
    <property type="entry name" value="AcrB_DN_DC_subdom"/>
</dbReference>
<feature type="transmembrane region" description="Helical" evidence="2">
    <location>
        <begin position="361"/>
        <end position="377"/>
    </location>
</feature>
<feature type="transmembrane region" description="Helical" evidence="2">
    <location>
        <begin position="40"/>
        <end position="58"/>
    </location>
</feature>
<feature type="transmembrane region" description="Helical" evidence="2">
    <location>
        <begin position="565"/>
        <end position="584"/>
    </location>
</feature>
<dbReference type="PRINTS" id="PR00702">
    <property type="entry name" value="ACRIFLAVINRP"/>
</dbReference>
<feature type="transmembrane region" description="Helical" evidence="2">
    <location>
        <begin position="383"/>
        <end position="400"/>
    </location>
</feature>
<evidence type="ECO:0000313" key="3">
    <source>
        <dbReference type="EMBL" id="UWX64929.1"/>
    </source>
</evidence>
<feature type="transmembrane region" description="Helical" evidence="2">
    <location>
        <begin position="950"/>
        <end position="968"/>
    </location>
</feature>
<dbReference type="PANTHER" id="PTHR32063">
    <property type="match status" value="1"/>
</dbReference>
<name>A0ABY5YKZ3_9DEIO</name>
<feature type="region of interest" description="Disordered" evidence="1">
    <location>
        <begin position="1118"/>
        <end position="1145"/>
    </location>
</feature>
<feature type="compositionally biased region" description="Basic and acidic residues" evidence="1">
    <location>
        <begin position="1118"/>
        <end position="1136"/>
    </location>
</feature>
<dbReference type="SUPFAM" id="SSF82714">
    <property type="entry name" value="Multidrug efflux transporter AcrB TolC docking domain, DN and DC subdomains"/>
    <property type="match status" value="2"/>
</dbReference>
<feature type="transmembrane region" description="Helical" evidence="2">
    <location>
        <begin position="1082"/>
        <end position="1108"/>
    </location>
</feature>
<dbReference type="InterPro" id="IPR001036">
    <property type="entry name" value="Acrflvin-R"/>
</dbReference>
<keyword evidence="2" id="KW-0812">Transmembrane</keyword>
<dbReference type="Gene3D" id="1.20.1640.10">
    <property type="entry name" value="Multidrug efflux transporter AcrB transmembrane domain"/>
    <property type="match status" value="4"/>
</dbReference>
<dbReference type="PANTHER" id="PTHR32063:SF0">
    <property type="entry name" value="SWARMING MOTILITY PROTEIN SWRC"/>
    <property type="match status" value="1"/>
</dbReference>
<feature type="transmembrane region" description="Helical" evidence="2">
    <location>
        <begin position="1051"/>
        <end position="1070"/>
    </location>
</feature>
<dbReference type="Proteomes" id="UP001060261">
    <property type="component" value="Chromosome"/>
</dbReference>